<feature type="domain" description="Putative DNA-binding" evidence="1">
    <location>
        <begin position="10"/>
        <end position="93"/>
    </location>
</feature>
<dbReference type="RefSeq" id="WP_315947798.1">
    <property type="nucleotide sequence ID" value="NZ_JAWCUA010000010.1"/>
</dbReference>
<sequence>MSNTNSFQALQLQLANRIRTGKGELDNIESRRVTIYKELFFNNIESFCSTAFPVTQSLLGTETWGRLVRRFFVEHQCETPHFIEISQEFLSYLIEKQSDYPDFPYLAELAHYEWIELDLSVKPNVYKTNTENDGVNKLDGFILSPECYPLLYNYPVHVISLDNYDTIEPQLTGLVVYRNVEFNVKFILVDQLTVILLQLIQQNAGITKQSLINELIGLNESFTEAQMDDFLANALPRFLQLKLVKPA</sequence>
<reference evidence="3 4" key="1">
    <citation type="submission" date="2023-10" db="EMBL/GenBank/DDBJ databases">
        <title>Psychrosphaera aquimaarina strain SW33 isolated from seawater.</title>
        <authorList>
            <person name="Bayburt H."/>
            <person name="Kim J.M."/>
            <person name="Choi B.J."/>
            <person name="Jeon C.O."/>
        </authorList>
    </citation>
    <scope>NUCLEOTIDE SEQUENCE [LARGE SCALE GENOMIC DNA]</scope>
    <source>
        <strain evidence="3 4">KCTC 52743</strain>
    </source>
</reference>
<dbReference type="GO" id="GO:0003677">
    <property type="term" value="F:DNA binding"/>
    <property type="evidence" value="ECO:0007669"/>
    <property type="project" value="UniProtKB-KW"/>
</dbReference>
<dbReference type="Gene3D" id="3.90.930.50">
    <property type="match status" value="1"/>
</dbReference>
<evidence type="ECO:0000259" key="1">
    <source>
        <dbReference type="Pfam" id="PF09836"/>
    </source>
</evidence>
<proteinExistence type="predicted"/>
<evidence type="ECO:0000313" key="3">
    <source>
        <dbReference type="EMBL" id="MDU0114192.1"/>
    </source>
</evidence>
<dbReference type="Pfam" id="PF22106">
    <property type="entry name" value="NGO1945_C"/>
    <property type="match status" value="1"/>
</dbReference>
<dbReference type="InterPro" id="IPR018640">
    <property type="entry name" value="DUF2063"/>
</dbReference>
<name>A0ABU3R3Y6_9GAMM</name>
<comment type="caution">
    <text evidence="3">The sequence shown here is derived from an EMBL/GenBank/DDBJ whole genome shotgun (WGS) entry which is preliminary data.</text>
</comment>
<protein>
    <submittedName>
        <fullName evidence="3">DNA-binding domain-containing protein</fullName>
    </submittedName>
</protein>
<keyword evidence="3" id="KW-0238">DNA-binding</keyword>
<dbReference type="Gene3D" id="1.10.150.690">
    <property type="entry name" value="DUF2063"/>
    <property type="match status" value="1"/>
</dbReference>
<dbReference type="Proteomes" id="UP001257914">
    <property type="component" value="Unassembled WGS sequence"/>
</dbReference>
<evidence type="ECO:0000259" key="2">
    <source>
        <dbReference type="Pfam" id="PF22106"/>
    </source>
</evidence>
<feature type="domain" description="NGO1945-like C-terminal" evidence="2">
    <location>
        <begin position="144"/>
        <end position="238"/>
    </location>
</feature>
<dbReference type="Pfam" id="PF09836">
    <property type="entry name" value="DUF2063"/>
    <property type="match status" value="1"/>
</dbReference>
<dbReference type="InterPro" id="IPR054098">
    <property type="entry name" value="NGO1945-like_C"/>
</dbReference>
<dbReference type="InterPro" id="IPR044922">
    <property type="entry name" value="DUF2063_N_sf"/>
</dbReference>
<evidence type="ECO:0000313" key="4">
    <source>
        <dbReference type="Proteomes" id="UP001257914"/>
    </source>
</evidence>
<accession>A0ABU3R3Y6</accession>
<keyword evidence="4" id="KW-1185">Reference proteome</keyword>
<organism evidence="3 4">
    <name type="scientific">Psychrosphaera aquimarina</name>
    <dbReference type="NCBI Taxonomy" id="2044854"/>
    <lineage>
        <taxon>Bacteria</taxon>
        <taxon>Pseudomonadati</taxon>
        <taxon>Pseudomonadota</taxon>
        <taxon>Gammaproteobacteria</taxon>
        <taxon>Alteromonadales</taxon>
        <taxon>Pseudoalteromonadaceae</taxon>
        <taxon>Psychrosphaera</taxon>
    </lineage>
</organism>
<gene>
    <name evidence="3" type="ORF">RT723_14580</name>
</gene>
<dbReference type="EMBL" id="JAWCUA010000010">
    <property type="protein sequence ID" value="MDU0114192.1"/>
    <property type="molecule type" value="Genomic_DNA"/>
</dbReference>